<accession>A0ABQ4NPD8</accession>
<gene>
    <name evidence="1" type="ORF">JANAI62_28660</name>
</gene>
<proteinExistence type="predicted"/>
<evidence type="ECO:0000313" key="2">
    <source>
        <dbReference type="Proteomes" id="UP000786693"/>
    </source>
</evidence>
<dbReference type="InterPro" id="IPR008861">
    <property type="entry name" value="GpX-like"/>
</dbReference>
<organism evidence="1 2">
    <name type="scientific">Jannaschia pagri</name>
    <dbReference type="NCBI Taxonomy" id="2829797"/>
    <lineage>
        <taxon>Bacteria</taxon>
        <taxon>Pseudomonadati</taxon>
        <taxon>Pseudomonadota</taxon>
        <taxon>Alphaproteobacteria</taxon>
        <taxon>Rhodobacterales</taxon>
        <taxon>Roseobacteraceae</taxon>
        <taxon>Jannaschia</taxon>
    </lineage>
</organism>
<name>A0ABQ4NPD8_9RHOB</name>
<keyword evidence="2" id="KW-1185">Reference proteome</keyword>
<evidence type="ECO:0008006" key="3">
    <source>
        <dbReference type="Google" id="ProtNLM"/>
    </source>
</evidence>
<comment type="caution">
    <text evidence="1">The sequence shown here is derived from an EMBL/GenBank/DDBJ whole genome shotgun (WGS) entry which is preliminary data.</text>
</comment>
<reference evidence="1 2" key="1">
    <citation type="submission" date="2021-05" db="EMBL/GenBank/DDBJ databases">
        <title>Bacteria Genome sequencing.</title>
        <authorList>
            <person name="Takabe Y."/>
            <person name="Nakajima Y."/>
            <person name="Suzuki S."/>
            <person name="Shiozaki T."/>
        </authorList>
    </citation>
    <scope>NUCLEOTIDE SEQUENCE [LARGE SCALE GENOMIC DNA]</scope>
    <source>
        <strain evidence="1 2">AI_62</strain>
    </source>
</reference>
<dbReference type="Proteomes" id="UP000786693">
    <property type="component" value="Unassembled WGS sequence"/>
</dbReference>
<dbReference type="Pfam" id="PF05489">
    <property type="entry name" value="Phage_tail_X"/>
    <property type="match status" value="1"/>
</dbReference>
<protein>
    <recommendedName>
        <fullName evidence="3">Phage Tail Protein X</fullName>
    </recommendedName>
</protein>
<dbReference type="RefSeq" id="WP_220749740.1">
    <property type="nucleotide sequence ID" value="NZ_BPFH01000005.1"/>
</dbReference>
<evidence type="ECO:0000313" key="1">
    <source>
        <dbReference type="EMBL" id="GIT96243.1"/>
    </source>
</evidence>
<dbReference type="EMBL" id="BPFH01000005">
    <property type="protein sequence ID" value="GIT96243.1"/>
    <property type="molecule type" value="Genomic_DNA"/>
</dbReference>
<sequence length="69" mass="7545">MTRRYTTGHLSEPLDRIARDQVGAETDVTAILDLNPGLSETGAMVPPRTTLLLPARADRTLATPRRLFG</sequence>